<feature type="compositionally biased region" description="Basic residues" evidence="1">
    <location>
        <begin position="151"/>
        <end position="161"/>
    </location>
</feature>
<proteinExistence type="predicted"/>
<evidence type="ECO:0000256" key="1">
    <source>
        <dbReference type="SAM" id="MobiDB-lite"/>
    </source>
</evidence>
<feature type="compositionally biased region" description="Basic and acidic residues" evidence="1">
    <location>
        <begin position="140"/>
        <end position="150"/>
    </location>
</feature>
<dbReference type="OrthoDB" id="783251at2759"/>
<comment type="caution">
    <text evidence="2">The sequence shown here is derived from an EMBL/GenBank/DDBJ whole genome shotgun (WGS) entry which is preliminary data.</text>
</comment>
<feature type="region of interest" description="Disordered" evidence="1">
    <location>
        <begin position="25"/>
        <end position="72"/>
    </location>
</feature>
<organism evidence="2 3">
    <name type="scientific">Carnegiea gigantea</name>
    <dbReference type="NCBI Taxonomy" id="171969"/>
    <lineage>
        <taxon>Eukaryota</taxon>
        <taxon>Viridiplantae</taxon>
        <taxon>Streptophyta</taxon>
        <taxon>Embryophyta</taxon>
        <taxon>Tracheophyta</taxon>
        <taxon>Spermatophyta</taxon>
        <taxon>Magnoliopsida</taxon>
        <taxon>eudicotyledons</taxon>
        <taxon>Gunneridae</taxon>
        <taxon>Pentapetalae</taxon>
        <taxon>Caryophyllales</taxon>
        <taxon>Cactineae</taxon>
        <taxon>Cactaceae</taxon>
        <taxon>Cactoideae</taxon>
        <taxon>Echinocereeae</taxon>
        <taxon>Carnegiea</taxon>
    </lineage>
</organism>
<dbReference type="PANTHER" id="PTHR34190">
    <property type="entry name" value="EXPRESSED PROTEIN"/>
    <property type="match status" value="1"/>
</dbReference>
<feature type="compositionally biased region" description="Low complexity" evidence="1">
    <location>
        <begin position="32"/>
        <end position="51"/>
    </location>
</feature>
<gene>
    <name evidence="2" type="ORF">Cgig2_007211</name>
</gene>
<evidence type="ECO:0000313" key="3">
    <source>
        <dbReference type="Proteomes" id="UP001153076"/>
    </source>
</evidence>
<evidence type="ECO:0000313" key="2">
    <source>
        <dbReference type="EMBL" id="KAJ8451728.1"/>
    </source>
</evidence>
<protein>
    <submittedName>
        <fullName evidence="2">Uncharacterized protein</fullName>
    </submittedName>
</protein>
<feature type="region of interest" description="Disordered" evidence="1">
    <location>
        <begin position="140"/>
        <end position="163"/>
    </location>
</feature>
<dbReference type="AlphaFoldDB" id="A0A9Q1KZG2"/>
<dbReference type="Proteomes" id="UP001153076">
    <property type="component" value="Unassembled WGS sequence"/>
</dbReference>
<feature type="compositionally biased region" description="Basic and acidic residues" evidence="1">
    <location>
        <begin position="62"/>
        <end position="72"/>
    </location>
</feature>
<dbReference type="EMBL" id="JAKOGI010000007">
    <property type="protein sequence ID" value="KAJ8451728.1"/>
    <property type="molecule type" value="Genomic_DNA"/>
</dbReference>
<keyword evidence="3" id="KW-1185">Reference proteome</keyword>
<reference evidence="2" key="1">
    <citation type="submission" date="2022-04" db="EMBL/GenBank/DDBJ databases">
        <title>Carnegiea gigantea Genome sequencing and assembly v2.</title>
        <authorList>
            <person name="Copetti D."/>
            <person name="Sanderson M.J."/>
            <person name="Burquez A."/>
            <person name="Wojciechowski M.F."/>
        </authorList>
    </citation>
    <scope>NUCLEOTIDE SEQUENCE</scope>
    <source>
        <strain evidence="2">SGP5-SGP5p</strain>
        <tissue evidence="2">Aerial part</tissue>
    </source>
</reference>
<accession>A0A9Q1KZG2</accession>
<sequence length="183" mass="20524">MAVTQEPILSRLDRLDNLMKHLEKMKIRSNRGRSSSPTPSTPSSGTGTTTSEGLGSFLDFSPRSRDQSKHPCRPIDDVIVETEYKGTLLDRVERMEDRLFTVNTYSEIGSQHRFGTLSLCANNRAGQLCLQLEEAMETEKQDLRGDDKTPHGHNHKKKKGLKQFVKSCVKGKDKGNPGNKLHC</sequence>
<name>A0A9Q1KZG2_9CARY</name>
<dbReference type="PANTHER" id="PTHR34190:SF4">
    <property type="entry name" value="EXPRESSED PROTEIN"/>
    <property type="match status" value="1"/>
</dbReference>